<sequence length="35" mass="4144">MELEWLHRIKLTAEALSIELERLHRFKSTAEGTFS</sequence>
<name>A0A3D9I169_9BACL</name>
<comment type="caution">
    <text evidence="1">The sequence shown here is derived from an EMBL/GenBank/DDBJ whole genome shotgun (WGS) entry which is preliminary data.</text>
</comment>
<dbReference type="AlphaFoldDB" id="A0A3D9I169"/>
<gene>
    <name evidence="1" type="ORF">DFP95_11746</name>
</gene>
<organism evidence="1 2">
    <name type="scientific">Cohnella lupini</name>
    <dbReference type="NCBI Taxonomy" id="1294267"/>
    <lineage>
        <taxon>Bacteria</taxon>
        <taxon>Bacillati</taxon>
        <taxon>Bacillota</taxon>
        <taxon>Bacilli</taxon>
        <taxon>Bacillales</taxon>
        <taxon>Paenibacillaceae</taxon>
        <taxon>Cohnella</taxon>
    </lineage>
</organism>
<evidence type="ECO:0000313" key="2">
    <source>
        <dbReference type="Proteomes" id="UP000256869"/>
    </source>
</evidence>
<dbReference type="Proteomes" id="UP000256869">
    <property type="component" value="Unassembled WGS sequence"/>
</dbReference>
<accession>A0A3D9I169</accession>
<proteinExistence type="predicted"/>
<protein>
    <submittedName>
        <fullName evidence="1">Uncharacterized protein</fullName>
    </submittedName>
</protein>
<keyword evidence="2" id="KW-1185">Reference proteome</keyword>
<reference evidence="1 2" key="1">
    <citation type="submission" date="2018-07" db="EMBL/GenBank/DDBJ databases">
        <title>Genomic Encyclopedia of Type Strains, Phase III (KMG-III): the genomes of soil and plant-associated and newly described type strains.</title>
        <authorList>
            <person name="Whitman W."/>
        </authorList>
    </citation>
    <scope>NUCLEOTIDE SEQUENCE [LARGE SCALE GENOMIC DNA]</scope>
    <source>
        <strain evidence="1 2">CECT 8236</strain>
    </source>
</reference>
<dbReference type="EMBL" id="QRDY01000017">
    <property type="protein sequence ID" value="RED55512.1"/>
    <property type="molecule type" value="Genomic_DNA"/>
</dbReference>
<evidence type="ECO:0000313" key="1">
    <source>
        <dbReference type="EMBL" id="RED55512.1"/>
    </source>
</evidence>